<feature type="domain" description="Beta-lactamase-related" evidence="2">
    <location>
        <begin position="57"/>
        <end position="366"/>
    </location>
</feature>
<proteinExistence type="predicted"/>
<comment type="caution">
    <text evidence="3">The sequence shown here is derived from an EMBL/GenBank/DDBJ whole genome shotgun (WGS) entry which is preliminary data.</text>
</comment>
<gene>
    <name evidence="3" type="ORF">FM042_03535</name>
</gene>
<sequence length="566" mass="62496">MKLMKHWYSAVGLLGISILMLKLTSVAHAAALETQTQPSQAPQKDALIRIMEQSIPESIPGAIVFAVHHGEVVLEAAQGYANLELQVPMQTNFSFQIGSVAKQFTAVAVLQLVEQGKLSLSTPAAEFLPETCSLPDTITVEHLLTHSSGIPNYLGLAAWREQARLPASLNDVHKLYCNLSPHFPAGAAWDYSNSGYFLLADIVAQVSGQSFHQYLQEHLLNQAGVTEIWPHESHVIYPGFVNGYIEHGAGHRPSDFYDPSQVLGAGSLIGTMRGLYQWHESVLNNELLQPDTLAKAWTPFVTVSGRPTDYGYGWEMKQIQGFDTVEHGGYFPGYFTSVISIPDESLFVAAFVNARGYDPIDLTTRLAAAILGQPYPEPDYVAVSDELVSKWQGTWRDTDNVERRIGLRNGEFYIQRGQGSAFQLLPDAQGKLHYTDSVSYLALETNANGTTEMVLYNRAGMQSRSERVNNDAFHYQHVALSATQKIALTGYYQIAPEFGFRLFIDQGDLYLQGTGQNAGRLMVLGPLHLISEDLIAEFKFTTDDNGAIDTMVIYQGSQRIPATKVN</sequence>
<evidence type="ECO:0000259" key="2">
    <source>
        <dbReference type="Pfam" id="PF00144"/>
    </source>
</evidence>
<dbReference type="InterPro" id="IPR050491">
    <property type="entry name" value="AmpC-like"/>
</dbReference>
<keyword evidence="4" id="KW-1185">Reference proteome</keyword>
<organism evidence="3 4">
    <name type="scientific">Aliidiomarina halalkaliphila</name>
    <dbReference type="NCBI Taxonomy" id="2593535"/>
    <lineage>
        <taxon>Bacteria</taxon>
        <taxon>Pseudomonadati</taxon>
        <taxon>Pseudomonadota</taxon>
        <taxon>Gammaproteobacteria</taxon>
        <taxon>Alteromonadales</taxon>
        <taxon>Idiomarinaceae</taxon>
        <taxon>Aliidiomarina</taxon>
    </lineage>
</organism>
<evidence type="ECO:0000313" key="4">
    <source>
        <dbReference type="Proteomes" id="UP000320359"/>
    </source>
</evidence>
<name>A0A552X4H3_9GAMM</name>
<dbReference type="InterPro" id="IPR012338">
    <property type="entry name" value="Beta-lactam/transpept-like"/>
</dbReference>
<dbReference type="InterPro" id="IPR001466">
    <property type="entry name" value="Beta-lactam-related"/>
</dbReference>
<dbReference type="Proteomes" id="UP000320359">
    <property type="component" value="Unassembled WGS sequence"/>
</dbReference>
<feature type="chain" id="PRO_5021728034" evidence="1">
    <location>
        <begin position="30"/>
        <end position="566"/>
    </location>
</feature>
<keyword evidence="1" id="KW-0732">Signal</keyword>
<dbReference type="AlphaFoldDB" id="A0A552X4H3"/>
<dbReference type="SUPFAM" id="SSF56601">
    <property type="entry name" value="beta-lactamase/transpeptidase-like"/>
    <property type="match status" value="1"/>
</dbReference>
<reference evidence="3 4" key="1">
    <citation type="submission" date="2019-07" db="EMBL/GenBank/DDBJ databases">
        <authorList>
            <person name="Yang M."/>
            <person name="Zhao D."/>
            <person name="Xiang H."/>
        </authorList>
    </citation>
    <scope>NUCLEOTIDE SEQUENCE [LARGE SCALE GENOMIC DNA]</scope>
    <source>
        <strain evidence="3 4">IM1326</strain>
    </source>
</reference>
<protein>
    <submittedName>
        <fullName evidence="3">Beta-lactamase family protein</fullName>
    </submittedName>
</protein>
<dbReference type="Pfam" id="PF00144">
    <property type="entry name" value="Beta-lactamase"/>
    <property type="match status" value="1"/>
</dbReference>
<evidence type="ECO:0000313" key="3">
    <source>
        <dbReference type="EMBL" id="TRW49934.1"/>
    </source>
</evidence>
<evidence type="ECO:0000256" key="1">
    <source>
        <dbReference type="SAM" id="SignalP"/>
    </source>
</evidence>
<dbReference type="PANTHER" id="PTHR46825">
    <property type="entry name" value="D-ALANYL-D-ALANINE-CARBOXYPEPTIDASE/ENDOPEPTIDASE AMPH"/>
    <property type="match status" value="1"/>
</dbReference>
<dbReference type="EMBL" id="VJWL01000001">
    <property type="protein sequence ID" value="TRW49934.1"/>
    <property type="molecule type" value="Genomic_DNA"/>
</dbReference>
<dbReference type="OrthoDB" id="9799367at2"/>
<accession>A0A552X4H3</accession>
<feature type="signal peptide" evidence="1">
    <location>
        <begin position="1"/>
        <end position="29"/>
    </location>
</feature>
<dbReference type="PANTHER" id="PTHR46825:SF9">
    <property type="entry name" value="BETA-LACTAMASE-RELATED DOMAIN-CONTAINING PROTEIN"/>
    <property type="match status" value="1"/>
</dbReference>
<dbReference type="Gene3D" id="3.40.710.10">
    <property type="entry name" value="DD-peptidase/beta-lactamase superfamily"/>
    <property type="match status" value="1"/>
</dbReference>